<dbReference type="Pfam" id="PF00004">
    <property type="entry name" value="AAA"/>
    <property type="match status" value="1"/>
</dbReference>
<gene>
    <name evidence="3" type="ORF">PILCRDRAFT_149168</name>
</gene>
<dbReference type="InterPro" id="IPR027417">
    <property type="entry name" value="P-loop_NTPase"/>
</dbReference>
<sequence>MVLKSRQKSANANDDFIDITDDDSQSRHTAGPSNLAPSRTMRSASHQTICAEPSRQELLQPPQPSDGGTRHDPIVLDSSSPAKPQASVDFAKPAYPIFAPRKAPQALSPSKLKMGKVDNKTLETPFPDAISQHVRGTQSQFLIPPLQFGRRVKMDEVIDVDEVSMDLSAFIKEIIDKDNNYSRDLRPTPIRTIQSQSRDDYVKTIPDEHVRNHPAISRLVQLSTLLSSDTEASSTPSQNLWADKWRPQRADHVLGNESHALYLRDWLSALELQLESRPESPQKPLPKSNPKSKSKTAIFVHHEPKNGKLKIKEDNANDNRGIKRQRPRIVRTVQKIKGRKRQRVESDEEDWIVDTDDEGAEGYTDLREESEEEEEDDVEFCRKQTLSRLRRIESSPPPISSSPPPQINHAPLFSSDLHNTLLLTGPPGSGKTAAVYACAKELDWEVFEVYPGVGKRSGSSLDQLIGEVGKNHLVRKAGAARKKDYTEGRENALVEMFGKAKGKGKVDVDTAGHGSEAEPIEVDGEDCVSGDRKGNNGDFGFVVPKDNTGVTNPDPNAKEQASEPIQRVRQSLILLEEVDILFEEDRGFWSAVINIIRDCRRPVIMTCNDISLVPTWDLPLQSILFFQPCSPPIAASYLQGLCLAEGHFVDQNILLQLCESTRRIDAFDMPDSLLNPLTGSLPVPDLRRAIHRLQLWRSITTVTEAEAGNVLTSEMSPDEYLEDLADWEVVRIDPPVASEDDLEKQLQALRGLMSHAETLSFIDSHLSRRPLDVTEALVFNDHEDSPDDEIGHTHLFNASGQSSALPTYHTDETICEDAIRCSRGILEANHDTRPTANSSAAFQTRALFRARVEYQSKMLDLLWPGLIPPQSHLLPRPAVFLDYVPWVRYMAQVDDGYELAGDWEANVNPRSGRMTRNSAKGTYERQLTLSDHQRGILTTTRLEEHGPG</sequence>
<dbReference type="GO" id="GO:0016887">
    <property type="term" value="F:ATP hydrolysis activity"/>
    <property type="evidence" value="ECO:0007669"/>
    <property type="project" value="InterPro"/>
</dbReference>
<proteinExistence type="predicted"/>
<dbReference type="PANTHER" id="PTHR23389">
    <property type="entry name" value="CHROMOSOME TRANSMISSION FIDELITY FACTOR 18"/>
    <property type="match status" value="1"/>
</dbReference>
<keyword evidence="4" id="KW-1185">Reference proteome</keyword>
<dbReference type="InParanoid" id="A0A0C3GGM5"/>
<feature type="region of interest" description="Disordered" evidence="1">
    <location>
        <begin position="275"/>
        <end position="297"/>
    </location>
</feature>
<dbReference type="InterPro" id="IPR003593">
    <property type="entry name" value="AAA+_ATPase"/>
</dbReference>
<dbReference type="AlphaFoldDB" id="A0A0C3GGM5"/>
<evidence type="ECO:0000313" key="3">
    <source>
        <dbReference type="EMBL" id="KIM90804.1"/>
    </source>
</evidence>
<dbReference type="GO" id="GO:0003677">
    <property type="term" value="F:DNA binding"/>
    <property type="evidence" value="ECO:0007669"/>
    <property type="project" value="TreeGrafter"/>
</dbReference>
<dbReference type="PANTHER" id="PTHR23389:SF21">
    <property type="entry name" value="ATPASE FAMILY AAA DOMAIN-CONTAINING PROTEIN 5"/>
    <property type="match status" value="1"/>
</dbReference>
<dbReference type="HOGENOM" id="CLU_014669_0_0_1"/>
<dbReference type="EMBL" id="KN832972">
    <property type="protein sequence ID" value="KIM90804.1"/>
    <property type="molecule type" value="Genomic_DNA"/>
</dbReference>
<protein>
    <recommendedName>
        <fullName evidence="2">AAA+ ATPase domain-containing protein</fullName>
    </recommendedName>
</protein>
<dbReference type="GO" id="GO:0005524">
    <property type="term" value="F:ATP binding"/>
    <property type="evidence" value="ECO:0007669"/>
    <property type="project" value="InterPro"/>
</dbReference>
<dbReference type="Proteomes" id="UP000054166">
    <property type="component" value="Unassembled WGS sequence"/>
</dbReference>
<reference evidence="4" key="2">
    <citation type="submission" date="2015-01" db="EMBL/GenBank/DDBJ databases">
        <title>Evolutionary Origins and Diversification of the Mycorrhizal Mutualists.</title>
        <authorList>
            <consortium name="DOE Joint Genome Institute"/>
            <consortium name="Mycorrhizal Genomics Consortium"/>
            <person name="Kohler A."/>
            <person name="Kuo A."/>
            <person name="Nagy L.G."/>
            <person name="Floudas D."/>
            <person name="Copeland A."/>
            <person name="Barry K.W."/>
            <person name="Cichocki N."/>
            <person name="Veneault-Fourrey C."/>
            <person name="LaButti K."/>
            <person name="Lindquist E.A."/>
            <person name="Lipzen A."/>
            <person name="Lundell T."/>
            <person name="Morin E."/>
            <person name="Murat C."/>
            <person name="Riley R."/>
            <person name="Ohm R."/>
            <person name="Sun H."/>
            <person name="Tunlid A."/>
            <person name="Henrissat B."/>
            <person name="Grigoriev I.V."/>
            <person name="Hibbett D.S."/>
            <person name="Martin F."/>
        </authorList>
    </citation>
    <scope>NUCLEOTIDE SEQUENCE [LARGE SCALE GENOMIC DNA]</scope>
    <source>
        <strain evidence="4">F 1598</strain>
    </source>
</reference>
<evidence type="ECO:0000313" key="4">
    <source>
        <dbReference type="Proteomes" id="UP000054166"/>
    </source>
</evidence>
<reference evidence="3 4" key="1">
    <citation type="submission" date="2014-04" db="EMBL/GenBank/DDBJ databases">
        <authorList>
            <consortium name="DOE Joint Genome Institute"/>
            <person name="Kuo A."/>
            <person name="Tarkka M."/>
            <person name="Buscot F."/>
            <person name="Kohler A."/>
            <person name="Nagy L.G."/>
            <person name="Floudas D."/>
            <person name="Copeland A."/>
            <person name="Barry K.W."/>
            <person name="Cichocki N."/>
            <person name="Veneault-Fourrey C."/>
            <person name="LaButti K."/>
            <person name="Lindquist E.A."/>
            <person name="Lipzen A."/>
            <person name="Lundell T."/>
            <person name="Morin E."/>
            <person name="Murat C."/>
            <person name="Sun H."/>
            <person name="Tunlid A."/>
            <person name="Henrissat B."/>
            <person name="Grigoriev I.V."/>
            <person name="Hibbett D.S."/>
            <person name="Martin F."/>
            <person name="Nordberg H.P."/>
            <person name="Cantor M.N."/>
            <person name="Hua S.X."/>
        </authorList>
    </citation>
    <scope>NUCLEOTIDE SEQUENCE [LARGE SCALE GENOMIC DNA]</scope>
    <source>
        <strain evidence="3 4">F 1598</strain>
    </source>
</reference>
<dbReference type="SUPFAM" id="SSF52540">
    <property type="entry name" value="P-loop containing nucleoside triphosphate hydrolases"/>
    <property type="match status" value="2"/>
</dbReference>
<feature type="domain" description="AAA+ ATPase" evidence="2">
    <location>
        <begin position="417"/>
        <end position="630"/>
    </location>
</feature>
<dbReference type="GO" id="GO:0005634">
    <property type="term" value="C:nucleus"/>
    <property type="evidence" value="ECO:0007669"/>
    <property type="project" value="TreeGrafter"/>
</dbReference>
<accession>A0A0C3GGM5</accession>
<evidence type="ECO:0000259" key="2">
    <source>
        <dbReference type="SMART" id="SM00382"/>
    </source>
</evidence>
<feature type="region of interest" description="Disordered" evidence="1">
    <location>
        <begin position="540"/>
        <end position="563"/>
    </location>
</feature>
<name>A0A0C3GGM5_PILCF</name>
<dbReference type="OrthoDB" id="9996895at2759"/>
<dbReference type="Gene3D" id="3.40.50.300">
    <property type="entry name" value="P-loop containing nucleotide triphosphate hydrolases"/>
    <property type="match status" value="1"/>
</dbReference>
<evidence type="ECO:0000256" key="1">
    <source>
        <dbReference type="SAM" id="MobiDB-lite"/>
    </source>
</evidence>
<dbReference type="SMART" id="SM00382">
    <property type="entry name" value="AAA"/>
    <property type="match status" value="1"/>
</dbReference>
<dbReference type="STRING" id="765440.A0A0C3GGM5"/>
<feature type="compositionally biased region" description="Polar residues" evidence="1">
    <location>
        <begin position="27"/>
        <end position="48"/>
    </location>
</feature>
<feature type="region of interest" description="Disordered" evidence="1">
    <location>
        <begin position="1"/>
        <end position="87"/>
    </location>
</feature>
<dbReference type="InterPro" id="IPR003959">
    <property type="entry name" value="ATPase_AAA_core"/>
</dbReference>
<organism evidence="3 4">
    <name type="scientific">Piloderma croceum (strain F 1598)</name>
    <dbReference type="NCBI Taxonomy" id="765440"/>
    <lineage>
        <taxon>Eukaryota</taxon>
        <taxon>Fungi</taxon>
        <taxon>Dikarya</taxon>
        <taxon>Basidiomycota</taxon>
        <taxon>Agaricomycotina</taxon>
        <taxon>Agaricomycetes</taxon>
        <taxon>Agaricomycetidae</taxon>
        <taxon>Atheliales</taxon>
        <taxon>Atheliaceae</taxon>
        <taxon>Piloderma</taxon>
    </lineage>
</organism>